<dbReference type="InterPro" id="IPR008928">
    <property type="entry name" value="6-hairpin_glycosidase_sf"/>
</dbReference>
<keyword evidence="3" id="KW-1185">Reference proteome</keyword>
<dbReference type="PANTHER" id="PTHR31151:SF0">
    <property type="entry name" value="PROLINE-TRNA LIGASE (DUF1680)"/>
    <property type="match status" value="1"/>
</dbReference>
<dbReference type="GO" id="GO:0005975">
    <property type="term" value="P:carbohydrate metabolic process"/>
    <property type="evidence" value="ECO:0007669"/>
    <property type="project" value="InterPro"/>
</dbReference>
<dbReference type="AlphaFoldDB" id="A0A5C3LF03"/>
<feature type="domain" description="Non-reducing end beta-L-arabinofuranosidase-like GH127 middle" evidence="1">
    <location>
        <begin position="388"/>
        <end position="458"/>
    </location>
</feature>
<dbReference type="Proteomes" id="UP000308652">
    <property type="component" value="Unassembled WGS sequence"/>
</dbReference>
<evidence type="ECO:0000313" key="3">
    <source>
        <dbReference type="Proteomes" id="UP000308652"/>
    </source>
</evidence>
<accession>A0A5C3LF03</accession>
<dbReference type="Pfam" id="PF20736">
    <property type="entry name" value="Glyco_hydro127M"/>
    <property type="match status" value="1"/>
</dbReference>
<dbReference type="PANTHER" id="PTHR31151">
    <property type="entry name" value="PROLINE-TRNA LIGASE (DUF1680)"/>
    <property type="match status" value="1"/>
</dbReference>
<reference evidence="2 3" key="1">
    <citation type="journal article" date="2019" name="Nat. Ecol. Evol.">
        <title>Megaphylogeny resolves global patterns of mushroom evolution.</title>
        <authorList>
            <person name="Varga T."/>
            <person name="Krizsan K."/>
            <person name="Foldi C."/>
            <person name="Dima B."/>
            <person name="Sanchez-Garcia M."/>
            <person name="Sanchez-Ramirez S."/>
            <person name="Szollosi G.J."/>
            <person name="Szarkandi J.G."/>
            <person name="Papp V."/>
            <person name="Albert L."/>
            <person name="Andreopoulos W."/>
            <person name="Angelini C."/>
            <person name="Antonin V."/>
            <person name="Barry K.W."/>
            <person name="Bougher N.L."/>
            <person name="Buchanan P."/>
            <person name="Buyck B."/>
            <person name="Bense V."/>
            <person name="Catcheside P."/>
            <person name="Chovatia M."/>
            <person name="Cooper J."/>
            <person name="Damon W."/>
            <person name="Desjardin D."/>
            <person name="Finy P."/>
            <person name="Geml J."/>
            <person name="Haridas S."/>
            <person name="Hughes K."/>
            <person name="Justo A."/>
            <person name="Karasinski D."/>
            <person name="Kautmanova I."/>
            <person name="Kiss B."/>
            <person name="Kocsube S."/>
            <person name="Kotiranta H."/>
            <person name="LaButti K.M."/>
            <person name="Lechner B.E."/>
            <person name="Liimatainen K."/>
            <person name="Lipzen A."/>
            <person name="Lukacs Z."/>
            <person name="Mihaltcheva S."/>
            <person name="Morgado L.N."/>
            <person name="Niskanen T."/>
            <person name="Noordeloos M.E."/>
            <person name="Ohm R.A."/>
            <person name="Ortiz-Santana B."/>
            <person name="Ovrebo C."/>
            <person name="Racz N."/>
            <person name="Riley R."/>
            <person name="Savchenko A."/>
            <person name="Shiryaev A."/>
            <person name="Soop K."/>
            <person name="Spirin V."/>
            <person name="Szebenyi C."/>
            <person name="Tomsovsky M."/>
            <person name="Tulloss R.E."/>
            <person name="Uehling J."/>
            <person name="Grigoriev I.V."/>
            <person name="Vagvolgyi C."/>
            <person name="Papp T."/>
            <person name="Martin F.M."/>
            <person name="Miettinen O."/>
            <person name="Hibbett D.S."/>
            <person name="Nagy L.G."/>
        </authorList>
    </citation>
    <scope>NUCLEOTIDE SEQUENCE [LARGE SCALE GENOMIC DNA]</scope>
    <source>
        <strain evidence="2 3">CBS 166.37</strain>
    </source>
</reference>
<evidence type="ECO:0000259" key="1">
    <source>
        <dbReference type="Pfam" id="PF20736"/>
    </source>
</evidence>
<organism evidence="2 3">
    <name type="scientific">Crucibulum laeve</name>
    <dbReference type="NCBI Taxonomy" id="68775"/>
    <lineage>
        <taxon>Eukaryota</taxon>
        <taxon>Fungi</taxon>
        <taxon>Dikarya</taxon>
        <taxon>Basidiomycota</taxon>
        <taxon>Agaricomycotina</taxon>
        <taxon>Agaricomycetes</taxon>
        <taxon>Agaricomycetidae</taxon>
        <taxon>Agaricales</taxon>
        <taxon>Agaricineae</taxon>
        <taxon>Nidulariaceae</taxon>
        <taxon>Crucibulum</taxon>
    </lineage>
</organism>
<gene>
    <name evidence="2" type="ORF">BDQ12DRAFT_694123</name>
</gene>
<protein>
    <recommendedName>
        <fullName evidence="1">Non-reducing end beta-L-arabinofuranosidase-like GH127 middle domain-containing protein</fullName>
    </recommendedName>
</protein>
<evidence type="ECO:0000313" key="2">
    <source>
        <dbReference type="EMBL" id="TFK31447.1"/>
    </source>
</evidence>
<proteinExistence type="predicted"/>
<dbReference type="SUPFAM" id="SSF48208">
    <property type="entry name" value="Six-hairpin glycosidases"/>
    <property type="match status" value="1"/>
</dbReference>
<sequence>MDQLAVQMNGLAGHEHEFYNYVAQTDWTGGNSYYSNLEEAGSYWFNAMVPNGILTNSTTINQKTSAFLNYVLTHQDSTGWLGPEVNTTKPRYLWGRYPFMFGAIQMVEANPALTDQVVTALHKFVALANTMMKAGQGVEAWAATRWEDFVMTLQWLYDYHPNGNQALLIDTMHQLKWTGVPWEKVFSKQYFPTTAVENTPNPFGLPLTWHGVNMAEGLKALPATYRFTHNQSDLDTASLGWDLLFQYHGRPSGIFAADEYLAGLEAVRGTELCLVVETMFSGSFLYQVIGDPKFADRVERITYNALPATLTGDMWSRQYLQQQNQIASKNMNPNPFPNDGAYSNVFGLEPNYPCCTVNFPQGWPKFISNAFLTTPDQNSLVHLYLGPFTTSVTLASNNRVTATVDTLYPFGDVLTTTITADKAFTYFVRIPSWVVGGTIAINGAAAKAVNPSNGLQSVSISAGTTKFVLNVPAAITTETRPHGSIAVHRGPLHYAFDISRKQTILKQNSQQPLAADLQFDATAAWQFAIDPATLKFNAVTPSGKLPSPIFDSGKPPLTITATACPISWSTAGDTFISSPPTNPACTGSQKTITLSPYGSTKLRIGEFPVFKSK</sequence>
<dbReference type="InterPro" id="IPR049046">
    <property type="entry name" value="Beta-AFase-like_GH127_middle"/>
</dbReference>
<dbReference type="STRING" id="68775.A0A5C3LF03"/>
<name>A0A5C3LF03_9AGAR</name>
<dbReference type="EMBL" id="ML213750">
    <property type="protein sequence ID" value="TFK31447.1"/>
    <property type="molecule type" value="Genomic_DNA"/>
</dbReference>
<dbReference type="OrthoDB" id="5358475at2759"/>